<evidence type="ECO:0000313" key="3">
    <source>
        <dbReference type="Proteomes" id="UP001165080"/>
    </source>
</evidence>
<evidence type="ECO:0008006" key="4">
    <source>
        <dbReference type="Google" id="ProtNLM"/>
    </source>
</evidence>
<feature type="region of interest" description="Disordered" evidence="1">
    <location>
        <begin position="191"/>
        <end position="216"/>
    </location>
</feature>
<dbReference type="PANTHER" id="PTHR32094:SF5">
    <property type="entry name" value="FANCONI ANEMIA GROUP E PROTEIN"/>
    <property type="match status" value="1"/>
</dbReference>
<dbReference type="GO" id="GO:0043240">
    <property type="term" value="C:Fanconi anaemia nuclear complex"/>
    <property type="evidence" value="ECO:0007669"/>
    <property type="project" value="InterPro"/>
</dbReference>
<feature type="compositionally biased region" description="Polar residues" evidence="1">
    <location>
        <begin position="13"/>
        <end position="22"/>
    </location>
</feature>
<feature type="region of interest" description="Disordered" evidence="1">
    <location>
        <begin position="248"/>
        <end position="481"/>
    </location>
</feature>
<evidence type="ECO:0000313" key="2">
    <source>
        <dbReference type="EMBL" id="GLC55475.1"/>
    </source>
</evidence>
<protein>
    <recommendedName>
        <fullName evidence="4">Fanconi Anaemia group E protein C-terminal domain-containing protein</fullName>
    </recommendedName>
</protein>
<dbReference type="Gene3D" id="1.25.40.480">
    <property type="match status" value="1"/>
</dbReference>
<dbReference type="AlphaFoldDB" id="A0A9W6BPE2"/>
<feature type="region of interest" description="Disordered" evidence="1">
    <location>
        <begin position="1"/>
        <end position="22"/>
    </location>
</feature>
<dbReference type="PANTHER" id="PTHR32094">
    <property type="entry name" value="FANCONI ANEMIA GROUP E PROTEIN"/>
    <property type="match status" value="1"/>
</dbReference>
<feature type="compositionally biased region" description="Low complexity" evidence="1">
    <location>
        <begin position="456"/>
        <end position="468"/>
    </location>
</feature>
<keyword evidence="3" id="KW-1185">Reference proteome</keyword>
<feature type="region of interest" description="Disordered" evidence="1">
    <location>
        <begin position="711"/>
        <end position="731"/>
    </location>
</feature>
<proteinExistence type="predicted"/>
<feature type="compositionally biased region" description="Gly residues" evidence="1">
    <location>
        <begin position="310"/>
        <end position="323"/>
    </location>
</feature>
<dbReference type="InterPro" id="IPR039685">
    <property type="entry name" value="FANCE"/>
</dbReference>
<feature type="region of interest" description="Disordered" evidence="1">
    <location>
        <begin position="82"/>
        <end position="132"/>
    </location>
</feature>
<evidence type="ECO:0000256" key="1">
    <source>
        <dbReference type="SAM" id="MobiDB-lite"/>
    </source>
</evidence>
<feature type="compositionally biased region" description="Basic and acidic residues" evidence="1">
    <location>
        <begin position="335"/>
        <end position="349"/>
    </location>
</feature>
<accession>A0A9W6BPE2</accession>
<dbReference type="GO" id="GO:0036297">
    <property type="term" value="P:interstrand cross-link repair"/>
    <property type="evidence" value="ECO:0007669"/>
    <property type="project" value="InterPro"/>
</dbReference>
<gene>
    <name evidence="2" type="primary">PLEST007154</name>
    <name evidence="2" type="ORF">PLESTB_000991300</name>
</gene>
<dbReference type="EMBL" id="BRXU01000013">
    <property type="protein sequence ID" value="GLC55475.1"/>
    <property type="molecule type" value="Genomic_DNA"/>
</dbReference>
<name>A0A9W6BPE2_9CHLO</name>
<sequence length="787" mass="79912">MLQQPLHPLPQPGSTSNLKPGGVISSSVAPALLRRLADPRHGVPAALAFLTLQATQRGPGWAQQTLQALLDWLSEPQVTALPHAPEPYTHAQAGPPQHGAGIGASHASKDGGDGGGGGDVSDPKGPRPHLLGLRLSPRALGFPQHLQPQLRQLLAAMPRCPKLYDRLDEQRRRLLQQLLAALPRGAAAAATTASGSGAARAATGVAAGTGRKATAGRGYGMGYGSDWRPGQAAAWVQAALQAARLRYERRPPPKPPQPPRLPQPQTQPGHVSTEAVAPPAPATAPQVDLRRRRECDGGGDGGGDDVYEGSPGGGSSGACGEDGGWWWIPEEEDPEIHALDPGSAKRDYLDSDSDAAMAPAPQPPGTPGALRRRWRRQPPPPPPGHDADTGGIADAGEEGDEEGGATGNAAVDGLETEKTDGKDETAGGRASGDAVALPPAKRPRTVAAEGAPPPATKTAAAVEQAAAGPPQPPPTAVGAGAGAAGLATSMDELLRALQEAVNGGGDDGAGGAGGHAAAPETWRRLEALLERCAASGVSYTATAAGDTAAAAAAAAAPAALPADAVLLLVRQLVTPRLSGAAARLLLAAAVLPAVLAVERVMPRPLQEALTAAGGHHPRPLAESVLVPAVQRPQLSVGQAQLLAKAATAGSHPLPRPLQALVLRAAAAVGSEWVEAHVAVVSGLVEAAKEGLDQETLDLVCQGLCAAARAQEHQNQTPRQPPTARASSSSSPGCGVPLCRLLLSLLSRHGGALTAPQLRQLHEAAASTSTFLTKPCLTKLQELRGAGN</sequence>
<comment type="caution">
    <text evidence="2">The sequence shown here is derived from an EMBL/GenBank/DDBJ whole genome shotgun (WGS) entry which is preliminary data.</text>
</comment>
<feature type="compositionally biased region" description="Pro residues" evidence="1">
    <location>
        <begin position="253"/>
        <end position="262"/>
    </location>
</feature>
<feature type="compositionally biased region" description="Basic and acidic residues" evidence="1">
    <location>
        <begin position="415"/>
        <end position="426"/>
    </location>
</feature>
<organism evidence="2 3">
    <name type="scientific">Pleodorina starrii</name>
    <dbReference type="NCBI Taxonomy" id="330485"/>
    <lineage>
        <taxon>Eukaryota</taxon>
        <taxon>Viridiplantae</taxon>
        <taxon>Chlorophyta</taxon>
        <taxon>core chlorophytes</taxon>
        <taxon>Chlorophyceae</taxon>
        <taxon>CS clade</taxon>
        <taxon>Chlamydomonadales</taxon>
        <taxon>Volvocaceae</taxon>
        <taxon>Pleodorina</taxon>
    </lineage>
</organism>
<reference evidence="2 3" key="1">
    <citation type="journal article" date="2023" name="Commun. Biol.">
        <title>Reorganization of the ancestral sex-determining regions during the evolution of trioecy in Pleodorina starrii.</title>
        <authorList>
            <person name="Takahashi K."/>
            <person name="Suzuki S."/>
            <person name="Kawai-Toyooka H."/>
            <person name="Yamamoto K."/>
            <person name="Hamaji T."/>
            <person name="Ootsuki R."/>
            <person name="Yamaguchi H."/>
            <person name="Kawachi M."/>
            <person name="Higashiyama T."/>
            <person name="Nozaki H."/>
        </authorList>
    </citation>
    <scope>NUCLEOTIDE SEQUENCE [LARGE SCALE GENOMIC DNA]</scope>
    <source>
        <strain evidence="2 3">NIES-4479</strain>
    </source>
</reference>
<dbReference type="Proteomes" id="UP001165080">
    <property type="component" value="Unassembled WGS sequence"/>
</dbReference>